<comment type="caution">
    <text evidence="2">The sequence shown here is derived from an EMBL/GenBank/DDBJ whole genome shotgun (WGS) entry which is preliminary data.</text>
</comment>
<evidence type="ECO:0000256" key="1">
    <source>
        <dbReference type="SAM" id="MobiDB-lite"/>
    </source>
</evidence>
<keyword evidence="3" id="KW-1185">Reference proteome</keyword>
<gene>
    <name evidence="2" type="ORF">EJ04DRAFT_137970</name>
</gene>
<accession>A0A9P4QME3</accession>
<proteinExistence type="predicted"/>
<name>A0A9P4QME3_9PLEO</name>
<evidence type="ECO:0000313" key="3">
    <source>
        <dbReference type="Proteomes" id="UP000799444"/>
    </source>
</evidence>
<organism evidence="2 3">
    <name type="scientific">Polyplosphaeria fusca</name>
    <dbReference type="NCBI Taxonomy" id="682080"/>
    <lineage>
        <taxon>Eukaryota</taxon>
        <taxon>Fungi</taxon>
        <taxon>Dikarya</taxon>
        <taxon>Ascomycota</taxon>
        <taxon>Pezizomycotina</taxon>
        <taxon>Dothideomycetes</taxon>
        <taxon>Pleosporomycetidae</taxon>
        <taxon>Pleosporales</taxon>
        <taxon>Tetraplosphaeriaceae</taxon>
        <taxon>Polyplosphaeria</taxon>
    </lineage>
</organism>
<protein>
    <submittedName>
        <fullName evidence="2">Uncharacterized protein</fullName>
    </submittedName>
</protein>
<dbReference type="Proteomes" id="UP000799444">
    <property type="component" value="Unassembled WGS sequence"/>
</dbReference>
<sequence length="991" mass="110287">MTAAHIRIRIALSQALRPSISKAPLAWTVPDFLAPAFARPPTHAFSSTRPRRIIADSSAYTHPIPALHDVSSHKTRRKPHHNDTSRSRAPHSEEAADIQTFVAALDAFLPPHLRQTSAAQSKHSDTATPLSLSSLINAAQDAKHDVLCYMAFQEMRWDAVVWLAKKLVEIGPAVLEPPVSLEPSANVIWPEHAPASMRTLQELTNEPVLTHRVRPSRRLKHSLDELTSAPDSLEHKHRDVKRAIGQLWRSLGSMVLAAASGQKEERDLIMSRALEIVAHLHHVGMIPESVYKHKSPRAGFALEQPPTLPILASQILTALSDATWRAHEASVNSAKETKKAAYFLGYEIPGSRFKAPTTELAPALWLELVLWSCLHGGWVLDGAVVLERLLANHEELEWRLISWREMLEDENAPSPASKFKWRGAAPAEDRATVAKSISSEVVTAFADGLVNLMRVGVGHRGSEPEELLHYLQQLKRLLEINSLSLGSTTWDSIMGRLLEAGGIVPEKRPELLLIMVKLASDFGTEVGSVNAAPRALQADTTLPYFYEPSAVSIGILHRTLRSFLDNGDLAGALASVQALQKYTDDNKQNSMRQFFERLKSVQTPSDEPFTSALAPIDFPGFDPQIPQPLLAKLLDLATESNHLSLARWLMYSKDLDGPLIAEHMYADWKIAASIIRFGSITKKPDLILKMVERSAIKSETKQILPSDITTAILGSQIQLMRWKSVERIQESVVQQGGYRPDAIVLASFAVVLLRLSSAANYFTREQKKEAMAAFTSFLFAWERLILTSLSNELNCILAIMSTVDDEWRHFCLKFLTFSTRQPVNLSTNDFNKILGGVLDGYGSAKGREMVDTWCYSAPASFEPYRAPGGLPTMPRFRVGKGEEYQSWPGDIVVVQETGSRLILQGRVQPNRQTVLSVLHKVQRELDQIREKKRSPDEAKLAEFKQTLNWASRLLYYLGFDYEDVIRDLGSLTELAELEAPPVVKITGAPQA</sequence>
<dbReference type="EMBL" id="ML996333">
    <property type="protein sequence ID" value="KAF2727432.1"/>
    <property type="molecule type" value="Genomic_DNA"/>
</dbReference>
<evidence type="ECO:0000313" key="2">
    <source>
        <dbReference type="EMBL" id="KAF2727432.1"/>
    </source>
</evidence>
<dbReference type="OrthoDB" id="5341924at2759"/>
<dbReference type="AlphaFoldDB" id="A0A9P4QME3"/>
<reference evidence="2" key="1">
    <citation type="journal article" date="2020" name="Stud. Mycol.">
        <title>101 Dothideomycetes genomes: a test case for predicting lifestyles and emergence of pathogens.</title>
        <authorList>
            <person name="Haridas S."/>
            <person name="Albert R."/>
            <person name="Binder M."/>
            <person name="Bloem J."/>
            <person name="Labutti K."/>
            <person name="Salamov A."/>
            <person name="Andreopoulos B."/>
            <person name="Baker S."/>
            <person name="Barry K."/>
            <person name="Bills G."/>
            <person name="Bluhm B."/>
            <person name="Cannon C."/>
            <person name="Castanera R."/>
            <person name="Culley D."/>
            <person name="Daum C."/>
            <person name="Ezra D."/>
            <person name="Gonzalez J."/>
            <person name="Henrissat B."/>
            <person name="Kuo A."/>
            <person name="Liang C."/>
            <person name="Lipzen A."/>
            <person name="Lutzoni F."/>
            <person name="Magnuson J."/>
            <person name="Mondo S."/>
            <person name="Nolan M."/>
            <person name="Ohm R."/>
            <person name="Pangilinan J."/>
            <person name="Park H.-J."/>
            <person name="Ramirez L."/>
            <person name="Alfaro M."/>
            <person name="Sun H."/>
            <person name="Tritt A."/>
            <person name="Yoshinaga Y."/>
            <person name="Zwiers L.-H."/>
            <person name="Turgeon B."/>
            <person name="Goodwin S."/>
            <person name="Spatafora J."/>
            <person name="Crous P."/>
            <person name="Grigoriev I."/>
        </authorList>
    </citation>
    <scope>NUCLEOTIDE SEQUENCE</scope>
    <source>
        <strain evidence="2">CBS 125425</strain>
    </source>
</reference>
<feature type="compositionally biased region" description="Basic and acidic residues" evidence="1">
    <location>
        <begin position="81"/>
        <end position="93"/>
    </location>
</feature>
<feature type="region of interest" description="Disordered" evidence="1">
    <location>
        <begin position="65"/>
        <end position="93"/>
    </location>
</feature>